<dbReference type="GO" id="GO:0061504">
    <property type="term" value="P:cyclic threonylcarbamoyladenosine biosynthetic process"/>
    <property type="evidence" value="ECO:0007669"/>
    <property type="project" value="TreeGrafter"/>
</dbReference>
<dbReference type="InterPro" id="IPR035985">
    <property type="entry name" value="Ubiquitin-activating_enz"/>
</dbReference>
<dbReference type="InterPro" id="IPR000594">
    <property type="entry name" value="ThiF_NAD_FAD-bd"/>
</dbReference>
<keyword evidence="2" id="KW-0808">Transferase</keyword>
<name>A0A8H2M3A6_9FIRM</name>
<dbReference type="Gene3D" id="3.40.50.720">
    <property type="entry name" value="NAD(P)-binding Rossmann-like Domain"/>
    <property type="match status" value="1"/>
</dbReference>
<dbReference type="Pfam" id="PF00899">
    <property type="entry name" value="ThiF"/>
    <property type="match status" value="1"/>
</dbReference>
<dbReference type="GO" id="GO:0061503">
    <property type="term" value="F:tRNA threonylcarbamoyladenosine dehydratase"/>
    <property type="evidence" value="ECO:0007669"/>
    <property type="project" value="TreeGrafter"/>
</dbReference>
<feature type="domain" description="THIF-type NAD/FAD binding fold" evidence="1">
    <location>
        <begin position="9"/>
        <end position="219"/>
    </location>
</feature>
<dbReference type="AlphaFoldDB" id="A0A8H2M3A6"/>
<dbReference type="Proteomes" id="UP000377798">
    <property type="component" value="Unassembled WGS sequence"/>
</dbReference>
<reference evidence="2 3" key="1">
    <citation type="submission" date="2019-02" db="EMBL/GenBank/DDBJ databases">
        <authorList>
            <consortium name="Pathogen Informatics"/>
        </authorList>
    </citation>
    <scope>NUCLEOTIDE SEQUENCE [LARGE SCALE GENOMIC DNA]</scope>
    <source>
        <strain evidence="2 3">3012STDY7089603</strain>
    </source>
</reference>
<dbReference type="SUPFAM" id="SSF69572">
    <property type="entry name" value="Activating enzymes of the ubiquitin-like proteins"/>
    <property type="match status" value="1"/>
</dbReference>
<proteinExistence type="predicted"/>
<accession>A0A8H2M3A6</accession>
<evidence type="ECO:0000313" key="3">
    <source>
        <dbReference type="Proteomes" id="UP000377798"/>
    </source>
</evidence>
<dbReference type="PANTHER" id="PTHR43267">
    <property type="entry name" value="TRNA THREONYLCARBAMOYLADENOSINE DEHYDRATASE"/>
    <property type="match status" value="1"/>
</dbReference>
<dbReference type="EMBL" id="CAACYI010000001">
    <property type="protein sequence ID" value="VFB15797.1"/>
    <property type="molecule type" value="Genomic_DNA"/>
</dbReference>
<sequence>MDTIRSQMVIGKKAQEALKDKKVLIFGLGGVGGACLEALARLNVGHFTLVDGDVFDSSNLNRQLLATEKTLGRPKVQVAKERVLDINPQAQVQVHEIMVKEDFSLFTDSYDGVVDCIDDVGAKIALYGFAQERGFFLLSSMGMGNKCHPEKIEIGSLYKTQVDPLARVLRRKCKEAGIKDFPVVFSQESPQRSEDFPKTSKPGSLSFVPPVAGYFLASILLNHWVEELKQTDESEG</sequence>
<dbReference type="GO" id="GO:0061605">
    <property type="term" value="F:molybdopterin-synthase adenylyltransferase activity"/>
    <property type="evidence" value="ECO:0007669"/>
    <property type="project" value="UniProtKB-EC"/>
</dbReference>
<comment type="caution">
    <text evidence="2">The sequence shown here is derived from an EMBL/GenBank/DDBJ whole genome shotgun (WGS) entry which is preliminary data.</text>
</comment>
<evidence type="ECO:0000313" key="2">
    <source>
        <dbReference type="EMBL" id="VFB15797.1"/>
    </source>
</evidence>
<protein>
    <submittedName>
        <fullName evidence="2">Molybdopterin-synthase adenylyltransferase</fullName>
        <ecNumber evidence="2">2.7.7.80</ecNumber>
    </submittedName>
</protein>
<evidence type="ECO:0000259" key="1">
    <source>
        <dbReference type="Pfam" id="PF00899"/>
    </source>
</evidence>
<keyword evidence="3" id="KW-1185">Reference proteome</keyword>
<dbReference type="PANTHER" id="PTHR43267:SF1">
    <property type="entry name" value="TRNA THREONYLCARBAMOYLADENOSINE DEHYDRATASE"/>
    <property type="match status" value="1"/>
</dbReference>
<dbReference type="GO" id="GO:0008641">
    <property type="term" value="F:ubiquitin-like modifier activating enzyme activity"/>
    <property type="evidence" value="ECO:0007669"/>
    <property type="project" value="InterPro"/>
</dbReference>
<organism evidence="2 3">
    <name type="scientific">Urinicoccus massiliensis</name>
    <dbReference type="NCBI Taxonomy" id="1723382"/>
    <lineage>
        <taxon>Bacteria</taxon>
        <taxon>Bacillati</taxon>
        <taxon>Bacillota</taxon>
        <taxon>Tissierellia</taxon>
        <taxon>Tissierellales</taxon>
        <taxon>Peptoniphilaceae</taxon>
        <taxon>Urinicoccus</taxon>
    </lineage>
</organism>
<dbReference type="InterPro" id="IPR045886">
    <property type="entry name" value="ThiF/MoeB/HesA"/>
</dbReference>
<dbReference type="PROSITE" id="PS51257">
    <property type="entry name" value="PROKAR_LIPOPROTEIN"/>
    <property type="match status" value="1"/>
</dbReference>
<dbReference type="RefSeq" id="WP_131748217.1">
    <property type="nucleotide sequence ID" value="NZ_CAACYI010000001.1"/>
</dbReference>
<dbReference type="CDD" id="cd00755">
    <property type="entry name" value="YgdL_like"/>
    <property type="match status" value="1"/>
</dbReference>
<gene>
    <name evidence="2" type="primary">moeB</name>
    <name evidence="2" type="ORF">NCTC13150_00301</name>
</gene>
<dbReference type="EC" id="2.7.7.80" evidence="2"/>
<keyword evidence="2" id="KW-0548">Nucleotidyltransferase</keyword>